<organism evidence="2 3">
    <name type="scientific">Streptomyces ambofaciens</name>
    <dbReference type="NCBI Taxonomy" id="1889"/>
    <lineage>
        <taxon>Bacteria</taxon>
        <taxon>Bacillati</taxon>
        <taxon>Actinomycetota</taxon>
        <taxon>Actinomycetes</taxon>
        <taxon>Kitasatosporales</taxon>
        <taxon>Streptomycetaceae</taxon>
        <taxon>Streptomyces</taxon>
    </lineage>
</organism>
<proteinExistence type="predicted"/>
<dbReference type="EMBL" id="CP012949">
    <property type="protein sequence ID" value="ANB07959.1"/>
    <property type="molecule type" value="Genomic_DNA"/>
</dbReference>
<keyword evidence="3" id="KW-1185">Reference proteome</keyword>
<evidence type="ECO:0000313" key="2">
    <source>
        <dbReference type="EMBL" id="ANB07959.1"/>
    </source>
</evidence>
<sequence length="106" mass="11041">MTAIEQLPARVAPEARKARPGHWSSLPAPVDGARPAPARTVWSLDAPSLPDRPHVRTRGAGRYEEADQGLESAPRASFRIPMAPGPVAPGATTAPASPTHGTPAAR</sequence>
<evidence type="ECO:0000256" key="1">
    <source>
        <dbReference type="SAM" id="MobiDB-lite"/>
    </source>
</evidence>
<feature type="region of interest" description="Disordered" evidence="1">
    <location>
        <begin position="1"/>
        <end position="106"/>
    </location>
</feature>
<protein>
    <submittedName>
        <fullName evidence="2">Uncharacterized protein</fullName>
    </submittedName>
</protein>
<evidence type="ECO:0000313" key="3">
    <source>
        <dbReference type="Proteomes" id="UP000076720"/>
    </source>
</evidence>
<dbReference type="Proteomes" id="UP000076720">
    <property type="component" value="Chromosome"/>
</dbReference>
<reference evidence="3" key="1">
    <citation type="submission" date="2015-10" db="EMBL/GenBank/DDBJ databases">
        <title>Complete genome sequence of Streptomyces ambofaciens DSM 40697.</title>
        <authorList>
            <person name="Thibessard A."/>
            <person name="Leblond P."/>
        </authorList>
    </citation>
    <scope>NUCLEOTIDE SEQUENCE [LARGE SCALE GENOMIC DNA]</scope>
    <source>
        <strain evidence="3">DSM 40697</strain>
    </source>
</reference>
<feature type="compositionally biased region" description="Low complexity" evidence="1">
    <location>
        <begin position="88"/>
        <end position="106"/>
    </location>
</feature>
<reference evidence="2 3" key="2">
    <citation type="journal article" date="2016" name="Genome Announc.">
        <title>Complete Genome Sequence of Streptomyces ambofaciens DSM 40697, a Paradigm for Genome Plasticity Studies.</title>
        <authorList>
            <person name="Thibessard A."/>
            <person name="Leblond P."/>
        </authorList>
    </citation>
    <scope>NUCLEOTIDE SEQUENCE [LARGE SCALE GENOMIC DNA]</scope>
    <source>
        <strain evidence="2 3">DSM 40697</strain>
    </source>
</reference>
<accession>A0ABN4PBV9</accession>
<gene>
    <name evidence="2" type="ORF">SAM40697_4001</name>
</gene>
<name>A0ABN4PBV9_STRAM</name>